<sequence>MIKFNNLLTIESLSNEEIMYLIKKALNFKLNNEIPKLKRETFIANIFFENSTRTHKSFEIAQKMLGFNSINLEVSRSSIQKGETLYDTVLSLDCLNVEAFIIRHPEKEYYNKILNSKNLRTKLINAGDGVGEHPTQSLLDLMTIYENFKTFKDIKVAICGDLKHSRVAHSNMKILKRLGAKIYFSGPLIWYEDYYKDYGEYKKIDDLINEVDVMMLLRVQNERHIEKFDKSDNYLIKYGLNNTRYKKLKKNSIIMHPCPVNRNVEIESCLIESSKSKLLAQMKNGLYMRIAILYELFKERF</sequence>
<evidence type="ECO:0000256" key="7">
    <source>
        <dbReference type="HAMAP-Rule" id="MF_00001"/>
    </source>
</evidence>
<keyword evidence="4 7" id="KW-0665">Pyrimidine biosynthesis</keyword>
<feature type="binding site" evidence="7">
    <location>
        <position position="136"/>
    </location>
    <ligand>
        <name>carbamoyl phosphate</name>
        <dbReference type="ChEBI" id="CHEBI:58228"/>
    </ligand>
</feature>
<dbReference type="NCBIfam" id="TIGR00670">
    <property type="entry name" value="asp_carb_tr"/>
    <property type="match status" value="1"/>
</dbReference>
<evidence type="ECO:0000256" key="6">
    <source>
        <dbReference type="ARBA" id="ARBA00048859"/>
    </source>
</evidence>
<dbReference type="NCBIfam" id="NF002032">
    <property type="entry name" value="PRK00856.1"/>
    <property type="match status" value="1"/>
</dbReference>
<accession>A0A222EPW0</accession>
<dbReference type="PROSITE" id="PS00097">
    <property type="entry name" value="CARBAMOYLTRANSFERASE"/>
    <property type="match status" value="1"/>
</dbReference>
<dbReference type="KEGG" id="scou:SCORR_v1c07140"/>
<dbReference type="GO" id="GO:0005829">
    <property type="term" value="C:cytosol"/>
    <property type="evidence" value="ECO:0007669"/>
    <property type="project" value="TreeGrafter"/>
</dbReference>
<dbReference type="EC" id="2.1.3.2" evidence="7"/>
<evidence type="ECO:0000259" key="8">
    <source>
        <dbReference type="Pfam" id="PF00185"/>
    </source>
</evidence>
<dbReference type="SUPFAM" id="SSF53671">
    <property type="entry name" value="Aspartate/ornithine carbamoyltransferase"/>
    <property type="match status" value="1"/>
</dbReference>
<dbReference type="InterPro" id="IPR036901">
    <property type="entry name" value="Asp/Orn_carbamoylTrfase_sf"/>
</dbReference>
<dbReference type="UniPathway" id="UPA00070">
    <property type="reaction ID" value="UER00116"/>
</dbReference>
<dbReference type="AlphaFoldDB" id="A0A222EPW0"/>
<evidence type="ECO:0000256" key="2">
    <source>
        <dbReference type="ARBA" id="ARBA00008896"/>
    </source>
</evidence>
<dbReference type="RefSeq" id="WP_211279175.1">
    <property type="nucleotide sequence ID" value="NZ_CP022535.1"/>
</dbReference>
<dbReference type="Proteomes" id="UP000203229">
    <property type="component" value="Chromosome"/>
</dbReference>
<feature type="binding site" evidence="7">
    <location>
        <position position="259"/>
    </location>
    <ligand>
        <name>carbamoyl phosphate</name>
        <dbReference type="ChEBI" id="CHEBI:58228"/>
    </ligand>
</feature>
<keyword evidence="3 7" id="KW-0808">Transferase</keyword>
<evidence type="ECO:0000313" key="10">
    <source>
        <dbReference type="EMBL" id="ASP28486.1"/>
    </source>
</evidence>
<feature type="binding site" evidence="7">
    <location>
        <position position="54"/>
    </location>
    <ligand>
        <name>carbamoyl phosphate</name>
        <dbReference type="ChEBI" id="CHEBI:58228"/>
    </ligand>
</feature>
<dbReference type="PRINTS" id="PR00101">
    <property type="entry name" value="ATCASE"/>
</dbReference>
<feature type="binding site" evidence="7">
    <location>
        <position position="218"/>
    </location>
    <ligand>
        <name>L-aspartate</name>
        <dbReference type="ChEBI" id="CHEBI:29991"/>
    </ligand>
</feature>
<feature type="binding site" evidence="7">
    <location>
        <position position="81"/>
    </location>
    <ligand>
        <name>L-aspartate</name>
        <dbReference type="ChEBI" id="CHEBI:29991"/>
    </ligand>
</feature>
<dbReference type="PRINTS" id="PR00100">
    <property type="entry name" value="AOTCASE"/>
</dbReference>
<evidence type="ECO:0000313" key="11">
    <source>
        <dbReference type="Proteomes" id="UP000203229"/>
    </source>
</evidence>
<comment type="similarity">
    <text evidence="2 7">Belongs to the aspartate/ornithine carbamoyltransferase superfamily. ATCase family.</text>
</comment>
<feature type="binding site" evidence="7">
    <location>
        <position position="166"/>
    </location>
    <ligand>
        <name>L-aspartate</name>
        <dbReference type="ChEBI" id="CHEBI:29991"/>
    </ligand>
</feature>
<dbReference type="GO" id="GO:0006207">
    <property type="term" value="P:'de novo' pyrimidine nucleobase biosynthetic process"/>
    <property type="evidence" value="ECO:0007669"/>
    <property type="project" value="InterPro"/>
</dbReference>
<proteinExistence type="inferred from homology"/>
<dbReference type="GO" id="GO:0016597">
    <property type="term" value="F:amino acid binding"/>
    <property type="evidence" value="ECO:0007669"/>
    <property type="project" value="InterPro"/>
</dbReference>
<keyword evidence="11" id="KW-1185">Reference proteome</keyword>
<dbReference type="PANTHER" id="PTHR45753">
    <property type="entry name" value="ORNITHINE CARBAMOYLTRANSFERASE, MITOCHONDRIAL"/>
    <property type="match status" value="1"/>
</dbReference>
<protein>
    <recommendedName>
        <fullName evidence="7">Aspartate carbamoyltransferase</fullName>
        <ecNumber evidence="7">2.1.3.2</ecNumber>
    </recommendedName>
    <alternativeName>
        <fullName evidence="7">Aspartate transcarbamylase</fullName>
        <shortName evidence="7">ATCase</shortName>
    </alternativeName>
</protein>
<dbReference type="PANTHER" id="PTHR45753:SF6">
    <property type="entry name" value="ASPARTATE CARBAMOYLTRANSFERASE"/>
    <property type="match status" value="1"/>
</dbReference>
<evidence type="ECO:0000256" key="3">
    <source>
        <dbReference type="ARBA" id="ARBA00022679"/>
    </source>
</evidence>
<comment type="function">
    <text evidence="5 7">Catalyzes the condensation of carbamoyl phosphate and aspartate to form carbamoyl aspartate and inorganic phosphate, the committed step in the de novo pyrimidine nucleotide biosynthesis pathway.</text>
</comment>
<dbReference type="FunFam" id="3.40.50.1370:FF:000011">
    <property type="entry name" value="Aspartate carbamoyltransferase"/>
    <property type="match status" value="1"/>
</dbReference>
<dbReference type="HAMAP" id="MF_00001">
    <property type="entry name" value="Asp_carb_tr"/>
    <property type="match status" value="1"/>
</dbReference>
<dbReference type="Gene3D" id="3.40.50.1370">
    <property type="entry name" value="Aspartate/ornithine carbamoyltransferase"/>
    <property type="match status" value="2"/>
</dbReference>
<feature type="binding site" evidence="7">
    <location>
        <position position="53"/>
    </location>
    <ligand>
        <name>carbamoyl phosphate</name>
        <dbReference type="ChEBI" id="CHEBI:58228"/>
    </ligand>
</feature>
<comment type="subunit">
    <text evidence="7">Heterododecamer (2C3:3R2) of six catalytic PyrB chains organized as two trimers (C3), and six regulatory PyrI chains organized as three dimers (R2).</text>
</comment>
<evidence type="ECO:0000256" key="5">
    <source>
        <dbReference type="ARBA" id="ARBA00043884"/>
    </source>
</evidence>
<feature type="domain" description="Aspartate/ornithine carbamoyltransferase Asp/Orn-binding" evidence="8">
    <location>
        <begin position="152"/>
        <end position="294"/>
    </location>
</feature>
<dbReference type="Pfam" id="PF00185">
    <property type="entry name" value="OTCace"/>
    <property type="match status" value="1"/>
</dbReference>
<dbReference type="GO" id="GO:0004070">
    <property type="term" value="F:aspartate carbamoyltransferase activity"/>
    <property type="evidence" value="ECO:0007669"/>
    <property type="project" value="UniProtKB-UniRule"/>
</dbReference>
<name>A0A222EPW0_9MOLU</name>
<evidence type="ECO:0000259" key="9">
    <source>
        <dbReference type="Pfam" id="PF02729"/>
    </source>
</evidence>
<comment type="catalytic activity">
    <reaction evidence="6 7">
        <text>carbamoyl phosphate + L-aspartate = N-carbamoyl-L-aspartate + phosphate + H(+)</text>
        <dbReference type="Rhea" id="RHEA:20013"/>
        <dbReference type="ChEBI" id="CHEBI:15378"/>
        <dbReference type="ChEBI" id="CHEBI:29991"/>
        <dbReference type="ChEBI" id="CHEBI:32814"/>
        <dbReference type="ChEBI" id="CHEBI:43474"/>
        <dbReference type="ChEBI" id="CHEBI:58228"/>
        <dbReference type="EC" id="2.1.3.2"/>
    </reaction>
</comment>
<evidence type="ECO:0000256" key="4">
    <source>
        <dbReference type="ARBA" id="ARBA00022975"/>
    </source>
</evidence>
<gene>
    <name evidence="7 10" type="primary">pyrB</name>
    <name evidence="10" type="ORF">SCORR_v1c07140</name>
</gene>
<feature type="domain" description="Aspartate/ornithine carbamoyltransferase carbamoyl-P binding" evidence="9">
    <location>
        <begin position="6"/>
        <end position="146"/>
    </location>
</feature>
<comment type="pathway">
    <text evidence="1 7">Pyrimidine metabolism; UMP biosynthesis via de novo pathway; (S)-dihydroorotate from bicarbonate: step 2/3.</text>
</comment>
<dbReference type="InterPro" id="IPR002082">
    <property type="entry name" value="Asp_carbamoyltransf"/>
</dbReference>
<dbReference type="GO" id="GO:0044205">
    <property type="term" value="P:'de novo' UMP biosynthetic process"/>
    <property type="evidence" value="ECO:0007669"/>
    <property type="project" value="UniProtKB-UniRule"/>
</dbReference>
<dbReference type="InterPro" id="IPR006132">
    <property type="entry name" value="Asp/Orn_carbamoyltranf_P-bd"/>
</dbReference>
<dbReference type="GO" id="GO:0006520">
    <property type="term" value="P:amino acid metabolic process"/>
    <property type="evidence" value="ECO:0007669"/>
    <property type="project" value="InterPro"/>
</dbReference>
<comment type="caution">
    <text evidence="7">Lacks conserved residue(s) required for the propagation of feature annotation.</text>
</comment>
<organism evidence="10 11">
    <name type="scientific">Spiroplasma corruscae</name>
    <dbReference type="NCBI Taxonomy" id="216934"/>
    <lineage>
        <taxon>Bacteria</taxon>
        <taxon>Bacillati</taxon>
        <taxon>Mycoplasmatota</taxon>
        <taxon>Mollicutes</taxon>
        <taxon>Entomoplasmatales</taxon>
        <taxon>Spiroplasmataceae</taxon>
        <taxon>Spiroplasma</taxon>
    </lineage>
</organism>
<dbReference type="Pfam" id="PF02729">
    <property type="entry name" value="OTCace_N"/>
    <property type="match status" value="1"/>
</dbReference>
<evidence type="ECO:0000256" key="1">
    <source>
        <dbReference type="ARBA" id="ARBA00004852"/>
    </source>
</evidence>
<dbReference type="InterPro" id="IPR006130">
    <property type="entry name" value="Asp/Orn_carbamoylTrfase"/>
</dbReference>
<feature type="binding site" evidence="7">
    <location>
        <position position="133"/>
    </location>
    <ligand>
        <name>carbamoyl phosphate</name>
        <dbReference type="ChEBI" id="CHEBI:58228"/>
    </ligand>
</feature>
<dbReference type="EMBL" id="CP022535">
    <property type="protein sequence ID" value="ASP28486.1"/>
    <property type="molecule type" value="Genomic_DNA"/>
</dbReference>
<reference evidence="10 11" key="1">
    <citation type="submission" date="2017-07" db="EMBL/GenBank/DDBJ databases">
        <title>Complete genome sequence of Spiroplasma corruscae EC-1 (DSM 19793).</title>
        <authorList>
            <person name="Tsai Y.-M."/>
            <person name="Lo W.-S."/>
            <person name="Kuo C.-H."/>
        </authorList>
    </citation>
    <scope>NUCLEOTIDE SEQUENCE [LARGE SCALE GENOMIC DNA]</scope>
    <source>
        <strain evidence="10 11">EC-1</strain>
    </source>
</reference>
<dbReference type="InterPro" id="IPR006131">
    <property type="entry name" value="Asp_carbamoyltransf_Asp/Orn-bd"/>
</dbReference>
<feature type="binding site" evidence="7">
    <location>
        <position position="103"/>
    </location>
    <ligand>
        <name>carbamoyl phosphate</name>
        <dbReference type="ChEBI" id="CHEBI:58228"/>
    </ligand>
</feature>